<dbReference type="Gene3D" id="3.40.50.300">
    <property type="entry name" value="P-loop containing nucleotide triphosphate hydrolases"/>
    <property type="match status" value="1"/>
</dbReference>
<dbReference type="RefSeq" id="WP_241441538.1">
    <property type="nucleotide sequence ID" value="NZ_BSUJ01000001.1"/>
</dbReference>
<dbReference type="InterPro" id="IPR003593">
    <property type="entry name" value="AAA+_ATPase"/>
</dbReference>
<dbReference type="EMBL" id="BSUJ01000001">
    <property type="protein sequence ID" value="GMA21264.1"/>
    <property type="molecule type" value="Genomic_DNA"/>
</dbReference>
<dbReference type="PROSITE" id="PS00211">
    <property type="entry name" value="ABC_TRANSPORTER_1"/>
    <property type="match status" value="1"/>
</dbReference>
<keyword evidence="2" id="KW-0813">Transport</keyword>
<protein>
    <recommendedName>
        <fullName evidence="6">ABC transporter domain-containing protein</fullName>
    </recommendedName>
</protein>
<organism evidence="7 8">
    <name type="scientific">Arsenicicoccus piscis</name>
    <dbReference type="NCBI Taxonomy" id="673954"/>
    <lineage>
        <taxon>Bacteria</taxon>
        <taxon>Bacillati</taxon>
        <taxon>Actinomycetota</taxon>
        <taxon>Actinomycetes</taxon>
        <taxon>Micrococcales</taxon>
        <taxon>Intrasporangiaceae</taxon>
        <taxon>Arsenicicoccus</taxon>
    </lineage>
</organism>
<dbReference type="Pfam" id="PF00005">
    <property type="entry name" value="ABC_tran"/>
    <property type="match status" value="1"/>
</dbReference>
<evidence type="ECO:0000256" key="3">
    <source>
        <dbReference type="ARBA" id="ARBA00022741"/>
    </source>
</evidence>
<comment type="caution">
    <text evidence="7">The sequence shown here is derived from an EMBL/GenBank/DDBJ whole genome shotgun (WGS) entry which is preliminary data.</text>
</comment>
<evidence type="ECO:0000256" key="1">
    <source>
        <dbReference type="ARBA" id="ARBA00004202"/>
    </source>
</evidence>
<dbReference type="Proteomes" id="UP001157109">
    <property type="component" value="Unassembled WGS sequence"/>
</dbReference>
<evidence type="ECO:0000256" key="4">
    <source>
        <dbReference type="ARBA" id="ARBA00022840"/>
    </source>
</evidence>
<feature type="domain" description="ABC transporter" evidence="6">
    <location>
        <begin position="5"/>
        <end position="237"/>
    </location>
</feature>
<dbReference type="InterPro" id="IPR050763">
    <property type="entry name" value="ABC_transporter_ATP-binding"/>
</dbReference>
<keyword evidence="3" id="KW-0547">Nucleotide-binding</keyword>
<dbReference type="SUPFAM" id="SSF52540">
    <property type="entry name" value="P-loop containing nucleoside triphosphate hydrolases"/>
    <property type="match status" value="1"/>
</dbReference>
<dbReference type="InterPro" id="IPR027417">
    <property type="entry name" value="P-loop_NTPase"/>
</dbReference>
<dbReference type="InterPro" id="IPR017871">
    <property type="entry name" value="ABC_transporter-like_CS"/>
</dbReference>
<evidence type="ECO:0000256" key="2">
    <source>
        <dbReference type="ARBA" id="ARBA00022448"/>
    </source>
</evidence>
<evidence type="ECO:0000313" key="8">
    <source>
        <dbReference type="Proteomes" id="UP001157109"/>
    </source>
</evidence>
<dbReference type="PROSITE" id="PS50893">
    <property type="entry name" value="ABC_TRANSPORTER_2"/>
    <property type="match status" value="1"/>
</dbReference>
<evidence type="ECO:0000256" key="5">
    <source>
        <dbReference type="ARBA" id="ARBA00023251"/>
    </source>
</evidence>
<keyword evidence="8" id="KW-1185">Reference proteome</keyword>
<dbReference type="PANTHER" id="PTHR42711:SF19">
    <property type="entry name" value="DOXORUBICIN RESISTANCE ATP-BINDING PROTEIN DRRA"/>
    <property type="match status" value="1"/>
</dbReference>
<sequence>MTVVLEAEGLTKRFPGRQAAAVDGVDLRLEEGRVLALLGANGAGKTTTLRMLTTLTRPTGGSARVAGADIRTSGSAVRRRIGVVGQYAALDEVLSGRANLVLFGRLLGLAPAAARQRAAELLVQFDLVEAAGRPVGQYSGGMRRRIDLAVALINRPRVLFVDEPTTGLDPVARRSLWDAVRELVDKGTAVVLTTQYLEEADALADDVVFLRDGSVALAGSIDELRLLAGPPRIETRPPSLEDLYLTLYGPTTAEENR</sequence>
<gene>
    <name evidence="7" type="ORF">GCM10025862_32850</name>
</gene>
<reference evidence="8" key="1">
    <citation type="journal article" date="2019" name="Int. J. Syst. Evol. Microbiol.">
        <title>The Global Catalogue of Microorganisms (GCM) 10K type strain sequencing project: providing services to taxonomists for standard genome sequencing and annotation.</title>
        <authorList>
            <consortium name="The Broad Institute Genomics Platform"/>
            <consortium name="The Broad Institute Genome Sequencing Center for Infectious Disease"/>
            <person name="Wu L."/>
            <person name="Ma J."/>
        </authorList>
    </citation>
    <scope>NUCLEOTIDE SEQUENCE [LARGE SCALE GENOMIC DNA]</scope>
    <source>
        <strain evidence="8">NBRC 105830</strain>
    </source>
</reference>
<dbReference type="SMART" id="SM00382">
    <property type="entry name" value="AAA"/>
    <property type="match status" value="1"/>
</dbReference>
<evidence type="ECO:0000313" key="7">
    <source>
        <dbReference type="EMBL" id="GMA21264.1"/>
    </source>
</evidence>
<keyword evidence="4" id="KW-0067">ATP-binding</keyword>
<name>A0ABQ6HS33_9MICO</name>
<accession>A0ABQ6HS33</accession>
<dbReference type="InterPro" id="IPR003439">
    <property type="entry name" value="ABC_transporter-like_ATP-bd"/>
</dbReference>
<proteinExistence type="predicted"/>
<dbReference type="PANTHER" id="PTHR42711">
    <property type="entry name" value="ABC TRANSPORTER ATP-BINDING PROTEIN"/>
    <property type="match status" value="1"/>
</dbReference>
<comment type="subcellular location">
    <subcellularLocation>
        <location evidence="1">Cell membrane</location>
        <topology evidence="1">Peripheral membrane protein</topology>
    </subcellularLocation>
</comment>
<evidence type="ECO:0000259" key="6">
    <source>
        <dbReference type="PROSITE" id="PS50893"/>
    </source>
</evidence>
<keyword evidence="5" id="KW-0046">Antibiotic resistance</keyword>